<evidence type="ECO:0000256" key="3">
    <source>
        <dbReference type="ARBA" id="ARBA00022692"/>
    </source>
</evidence>
<dbReference type="KEGG" id="lgi:LOTGIDRAFT_170144"/>
<dbReference type="PANTHER" id="PTHR19139">
    <property type="entry name" value="AQUAPORIN TRANSPORTER"/>
    <property type="match status" value="1"/>
</dbReference>
<name>V3YW41_LOTGI</name>
<dbReference type="PANTHER" id="PTHR19139:SF199">
    <property type="entry name" value="MIP17260P"/>
    <property type="match status" value="1"/>
</dbReference>
<dbReference type="GO" id="GO:0015250">
    <property type="term" value="F:water channel activity"/>
    <property type="evidence" value="ECO:0007669"/>
    <property type="project" value="TreeGrafter"/>
</dbReference>
<keyword evidence="5" id="KW-0472">Membrane</keyword>
<evidence type="ECO:0000256" key="5">
    <source>
        <dbReference type="ARBA" id="ARBA00023136"/>
    </source>
</evidence>
<dbReference type="GeneID" id="20241328"/>
<dbReference type="SUPFAM" id="SSF81338">
    <property type="entry name" value="Aquaporin-like"/>
    <property type="match status" value="1"/>
</dbReference>
<dbReference type="AlphaFoldDB" id="V3YW41"/>
<organism evidence="7 8">
    <name type="scientific">Lottia gigantea</name>
    <name type="common">Giant owl limpet</name>
    <dbReference type="NCBI Taxonomy" id="225164"/>
    <lineage>
        <taxon>Eukaryota</taxon>
        <taxon>Metazoa</taxon>
        <taxon>Spiralia</taxon>
        <taxon>Lophotrochozoa</taxon>
        <taxon>Mollusca</taxon>
        <taxon>Gastropoda</taxon>
        <taxon>Patellogastropoda</taxon>
        <taxon>Lottioidea</taxon>
        <taxon>Lottiidae</taxon>
        <taxon>Lottia</taxon>
    </lineage>
</organism>
<dbReference type="EMBL" id="KB203969">
    <property type="protein sequence ID" value="ESO82233.1"/>
    <property type="molecule type" value="Genomic_DNA"/>
</dbReference>
<reference evidence="7 8" key="1">
    <citation type="journal article" date="2013" name="Nature">
        <title>Insights into bilaterian evolution from three spiralian genomes.</title>
        <authorList>
            <person name="Simakov O."/>
            <person name="Marletaz F."/>
            <person name="Cho S.J."/>
            <person name="Edsinger-Gonzales E."/>
            <person name="Havlak P."/>
            <person name="Hellsten U."/>
            <person name="Kuo D.H."/>
            <person name="Larsson T."/>
            <person name="Lv J."/>
            <person name="Arendt D."/>
            <person name="Savage R."/>
            <person name="Osoegawa K."/>
            <person name="de Jong P."/>
            <person name="Grimwood J."/>
            <person name="Chapman J.A."/>
            <person name="Shapiro H."/>
            <person name="Aerts A."/>
            <person name="Otillar R.P."/>
            <person name="Terry A.Y."/>
            <person name="Boore J.L."/>
            <person name="Grigoriev I.V."/>
            <person name="Lindberg D.R."/>
            <person name="Seaver E.C."/>
            <person name="Weisblat D.A."/>
            <person name="Putnam N.H."/>
            <person name="Rokhsar D.S."/>
        </authorList>
    </citation>
    <scope>NUCLEOTIDE SEQUENCE [LARGE SCALE GENOMIC DNA]</scope>
</reference>
<evidence type="ECO:0000256" key="2">
    <source>
        <dbReference type="ARBA" id="ARBA00006175"/>
    </source>
</evidence>
<dbReference type="CTD" id="20241328"/>
<dbReference type="Pfam" id="PF00230">
    <property type="entry name" value="MIP"/>
    <property type="match status" value="1"/>
</dbReference>
<feature type="region of interest" description="Disordered" evidence="6">
    <location>
        <begin position="127"/>
        <end position="148"/>
    </location>
</feature>
<dbReference type="GO" id="GO:0005886">
    <property type="term" value="C:plasma membrane"/>
    <property type="evidence" value="ECO:0007669"/>
    <property type="project" value="TreeGrafter"/>
</dbReference>
<dbReference type="InterPro" id="IPR000425">
    <property type="entry name" value="MIP"/>
</dbReference>
<gene>
    <name evidence="7" type="ORF">LOTGIDRAFT_170144</name>
</gene>
<proteinExistence type="inferred from homology"/>
<comment type="similarity">
    <text evidence="2">Belongs to the MIP/aquaporin (TC 1.A.8) family.</text>
</comment>
<dbReference type="Gene3D" id="1.20.1080.10">
    <property type="entry name" value="Glycerol uptake facilitator protein"/>
    <property type="match status" value="1"/>
</dbReference>
<dbReference type="STRING" id="225164.V3YW41"/>
<keyword evidence="8" id="KW-1185">Reference proteome</keyword>
<evidence type="ECO:0000313" key="8">
    <source>
        <dbReference type="Proteomes" id="UP000030746"/>
    </source>
</evidence>
<dbReference type="Proteomes" id="UP000030746">
    <property type="component" value="Unassembled WGS sequence"/>
</dbReference>
<evidence type="ECO:0000256" key="4">
    <source>
        <dbReference type="ARBA" id="ARBA00022989"/>
    </source>
</evidence>
<evidence type="ECO:0000256" key="1">
    <source>
        <dbReference type="ARBA" id="ARBA00004141"/>
    </source>
</evidence>
<dbReference type="InterPro" id="IPR023271">
    <property type="entry name" value="Aquaporin-like"/>
</dbReference>
<sequence>MTMGILSWSLKIQYTGASMNTARSLGPTLVNGHWDKHYLKNQSESCCYLEFHTMRSIDNRPIFNPQSCTKVYWIGPLLGGIVAGLLYENMFAANSSWAKTRACFLASDYDDDKYQAHKLKIRVVEEVDDNNDENSNETNDGVNDDKIEMRHLRNSVH</sequence>
<keyword evidence="3" id="KW-0812">Transmembrane</keyword>
<dbReference type="InterPro" id="IPR034294">
    <property type="entry name" value="Aquaporin_transptr"/>
</dbReference>
<keyword evidence="4" id="KW-1133">Transmembrane helix</keyword>
<protein>
    <recommendedName>
        <fullName evidence="9">Aquaporin</fullName>
    </recommendedName>
</protein>
<dbReference type="HOGENOM" id="CLU_1679945_0_0_1"/>
<evidence type="ECO:0008006" key="9">
    <source>
        <dbReference type="Google" id="ProtNLM"/>
    </source>
</evidence>
<evidence type="ECO:0000313" key="7">
    <source>
        <dbReference type="EMBL" id="ESO82233.1"/>
    </source>
</evidence>
<dbReference type="RefSeq" id="XP_009067034.1">
    <property type="nucleotide sequence ID" value="XM_009068786.1"/>
</dbReference>
<comment type="subcellular location">
    <subcellularLocation>
        <location evidence="1">Membrane</location>
        <topology evidence="1">Multi-pass membrane protein</topology>
    </subcellularLocation>
</comment>
<accession>V3YW41</accession>
<dbReference type="OrthoDB" id="3222at2759"/>
<evidence type="ECO:0000256" key="6">
    <source>
        <dbReference type="SAM" id="MobiDB-lite"/>
    </source>
</evidence>